<feature type="chain" id="PRO_5046101315" evidence="1">
    <location>
        <begin position="23"/>
        <end position="442"/>
    </location>
</feature>
<keyword evidence="1" id="KW-0732">Signal</keyword>
<dbReference type="GeneID" id="111085651"/>
<evidence type="ECO:0000313" key="2">
    <source>
        <dbReference type="Proteomes" id="UP000694941"/>
    </source>
</evidence>
<evidence type="ECO:0000256" key="1">
    <source>
        <dbReference type="SAM" id="SignalP"/>
    </source>
</evidence>
<dbReference type="RefSeq" id="XP_022240953.1">
    <property type="nucleotide sequence ID" value="XM_022385245.1"/>
</dbReference>
<feature type="signal peptide" evidence="1">
    <location>
        <begin position="1"/>
        <end position="22"/>
    </location>
</feature>
<sequence length="442" mass="50341">MRKYMVLFHIMCLCCCLPRVSNNSHSFYESGIDNTNKSNGDNDLGLLLDNSVNRHVGHNWFSTVQHKKRSYQVNKRHITEGLINSDLTALNQPSAGKNSGPAGKMSKNLKHFDLDITVLSEGLGSVKGSGKLSGFSPIVSSPYTLLGTRENTRLKKSGNLRSYKMQELSNKVLNALSHIQPNEQQTTPSFMATALQSNTNYKNRHSMGFDIGSGIYLFGLDHAVSDLLGKKNTLVKYLCEDLIGGPTENIVRKHDSPRNVKRTTNFPKYNSMSAARLEKKTIKVYDLEFPQQNEMVQESKNPHNKKKITENEKITYFPLFTRLREKQRLDHYDENSQSAELNRLFLSNFNHNGNFCDLKTCKTHQEQTNTLPVKKLFYSRGWGPGGEPLKMRTTYSLEDENPEIRVIQSKPNDDEVSSPSNSYFPRHRLGKWKVGHLFGPYW</sequence>
<dbReference type="Proteomes" id="UP000694941">
    <property type="component" value="Unplaced"/>
</dbReference>
<protein>
    <submittedName>
        <fullName evidence="3">Uncharacterized protein LOC111085651</fullName>
    </submittedName>
</protein>
<proteinExistence type="predicted"/>
<organism evidence="2 3">
    <name type="scientific">Limulus polyphemus</name>
    <name type="common">Atlantic horseshoe crab</name>
    <dbReference type="NCBI Taxonomy" id="6850"/>
    <lineage>
        <taxon>Eukaryota</taxon>
        <taxon>Metazoa</taxon>
        <taxon>Ecdysozoa</taxon>
        <taxon>Arthropoda</taxon>
        <taxon>Chelicerata</taxon>
        <taxon>Merostomata</taxon>
        <taxon>Xiphosura</taxon>
        <taxon>Limulidae</taxon>
        <taxon>Limulus</taxon>
    </lineage>
</organism>
<evidence type="ECO:0000313" key="3">
    <source>
        <dbReference type="RefSeq" id="XP_022240953.1"/>
    </source>
</evidence>
<accession>A0ABM1SBE8</accession>
<reference evidence="3" key="1">
    <citation type="submission" date="2025-08" db="UniProtKB">
        <authorList>
            <consortium name="RefSeq"/>
        </authorList>
    </citation>
    <scope>IDENTIFICATION</scope>
    <source>
        <tissue evidence="3">Muscle</tissue>
    </source>
</reference>
<keyword evidence="2" id="KW-1185">Reference proteome</keyword>
<gene>
    <name evidence="3" type="primary">LOC111085651</name>
</gene>
<name>A0ABM1SBE8_LIMPO</name>